<dbReference type="PANTHER" id="PTHR30619">
    <property type="entry name" value="DNA INTERNALIZATION/COMPETENCE PROTEIN COMEC/REC2"/>
    <property type="match status" value="1"/>
</dbReference>
<name>A0ABN0X4V0_9LACT</name>
<dbReference type="SMART" id="SM00849">
    <property type="entry name" value="Lactamase_B"/>
    <property type="match status" value="1"/>
</dbReference>
<keyword evidence="3" id="KW-1185">Reference proteome</keyword>
<dbReference type="CDD" id="cd07731">
    <property type="entry name" value="ComA-like_MBL-fold"/>
    <property type="match status" value="1"/>
</dbReference>
<dbReference type="PANTHER" id="PTHR30619:SF7">
    <property type="entry name" value="BETA-LACTAMASE DOMAIN PROTEIN"/>
    <property type="match status" value="1"/>
</dbReference>
<dbReference type="SUPFAM" id="SSF56281">
    <property type="entry name" value="Metallo-hydrolase/oxidoreductase"/>
    <property type="match status" value="1"/>
</dbReference>
<reference evidence="2 3" key="1">
    <citation type="journal article" date="2019" name="Int. J. Syst. Evol. Microbiol.">
        <title>The Global Catalogue of Microorganisms (GCM) 10K type strain sequencing project: providing services to taxonomists for standard genome sequencing and annotation.</title>
        <authorList>
            <consortium name="The Broad Institute Genomics Platform"/>
            <consortium name="The Broad Institute Genome Sequencing Center for Infectious Disease"/>
            <person name="Wu L."/>
            <person name="Ma J."/>
        </authorList>
    </citation>
    <scope>NUCLEOTIDE SEQUENCE [LARGE SCALE GENOMIC DNA]</scope>
    <source>
        <strain evidence="2 3">JCM 12662</strain>
    </source>
</reference>
<feature type="domain" description="Metallo-beta-lactamase" evidence="1">
    <location>
        <begin position="81"/>
        <end position="280"/>
    </location>
</feature>
<gene>
    <name evidence="2" type="ORF">GCM10008932_05230</name>
</gene>
<accession>A0ABN0X4V0</accession>
<evidence type="ECO:0000259" key="1">
    <source>
        <dbReference type="SMART" id="SM00849"/>
    </source>
</evidence>
<proteinExistence type="predicted"/>
<evidence type="ECO:0000313" key="3">
    <source>
        <dbReference type="Proteomes" id="UP001501166"/>
    </source>
</evidence>
<dbReference type="Pfam" id="PF00753">
    <property type="entry name" value="Lactamase_B"/>
    <property type="match status" value="1"/>
</dbReference>
<evidence type="ECO:0000313" key="2">
    <source>
        <dbReference type="EMBL" id="GAA0355173.1"/>
    </source>
</evidence>
<dbReference type="RefSeq" id="WP_343753728.1">
    <property type="nucleotide sequence ID" value="NZ_BAAACW010000032.1"/>
</dbReference>
<dbReference type="InterPro" id="IPR052159">
    <property type="entry name" value="Competence_DNA_uptake"/>
</dbReference>
<dbReference type="InterPro" id="IPR001279">
    <property type="entry name" value="Metallo-B-lactamas"/>
</dbReference>
<comment type="caution">
    <text evidence="2">The sequence shown here is derived from an EMBL/GenBank/DDBJ whole genome shotgun (WGS) entry which is preliminary data.</text>
</comment>
<dbReference type="Gene3D" id="3.60.15.10">
    <property type="entry name" value="Ribonuclease Z/Hydroxyacylglutathione hydrolase-like"/>
    <property type="match status" value="1"/>
</dbReference>
<dbReference type="InterPro" id="IPR036866">
    <property type="entry name" value="RibonucZ/Hydroxyglut_hydro"/>
</dbReference>
<dbReference type="Proteomes" id="UP001501166">
    <property type="component" value="Unassembled WGS sequence"/>
</dbReference>
<sequence length="328" mass="36531">MTRKRNRRKNTKAYSLPKILILIGLAFLLGIAAERSGYSLDAIESHIDEIYHRIHQWTHRTFSSGVDDEQNGEVIVFDVGQGSSTLLKSGDGSTILIDTGRHNDSSNQIIQYLNDEIGVGGKIDLLIFTHNHADHIGNGDLVLDYFQVDEVWMNGMDSASQVYSDVLDALLESSAEYVEPKRGDRKEVGSFMVEVLHPIADQPESNQNDESIVTRIRLGTVSLMLTGDSSTSIERSLVDSPMTQLQSEILLLGHHGSDTSTSEEWVEAVSPHIAIYQASINNSYGHPHQEVLERLDRYGIPVYGTDKDGTIRVMFNEKGEIDVFTEVE</sequence>
<protein>
    <recommendedName>
        <fullName evidence="1">Metallo-beta-lactamase domain-containing protein</fullName>
    </recommendedName>
</protein>
<dbReference type="EMBL" id="BAAACW010000032">
    <property type="protein sequence ID" value="GAA0355173.1"/>
    <property type="molecule type" value="Genomic_DNA"/>
</dbReference>
<organism evidence="2 3">
    <name type="scientific">Alkalibacterium iburiense</name>
    <dbReference type="NCBI Taxonomy" id="290589"/>
    <lineage>
        <taxon>Bacteria</taxon>
        <taxon>Bacillati</taxon>
        <taxon>Bacillota</taxon>
        <taxon>Bacilli</taxon>
        <taxon>Lactobacillales</taxon>
        <taxon>Carnobacteriaceae</taxon>
        <taxon>Alkalibacterium</taxon>
    </lineage>
</organism>
<dbReference type="InterPro" id="IPR035681">
    <property type="entry name" value="ComA-like_MBL"/>
</dbReference>